<gene>
    <name evidence="1" type="ORF">S03H2_25426</name>
</gene>
<protein>
    <submittedName>
        <fullName evidence="1">Uncharacterized protein</fullName>
    </submittedName>
</protein>
<sequence length="35" mass="4284">MNKDQKDIEIRLLSMKEGISWQEAKKIINKRNRRL</sequence>
<comment type="caution">
    <text evidence="1">The sequence shown here is derived from an EMBL/GenBank/DDBJ whole genome shotgun (WGS) entry which is preliminary data.</text>
</comment>
<dbReference type="AlphaFoldDB" id="X1EH37"/>
<accession>X1EH37</accession>
<dbReference type="EMBL" id="BARU01014390">
    <property type="protein sequence ID" value="GAH32631.1"/>
    <property type="molecule type" value="Genomic_DNA"/>
</dbReference>
<evidence type="ECO:0000313" key="1">
    <source>
        <dbReference type="EMBL" id="GAH32631.1"/>
    </source>
</evidence>
<reference evidence="1" key="1">
    <citation type="journal article" date="2014" name="Front. Microbiol.">
        <title>High frequency of phylogenetically diverse reductive dehalogenase-homologous genes in deep subseafloor sedimentary metagenomes.</title>
        <authorList>
            <person name="Kawai M."/>
            <person name="Futagami T."/>
            <person name="Toyoda A."/>
            <person name="Takaki Y."/>
            <person name="Nishi S."/>
            <person name="Hori S."/>
            <person name="Arai W."/>
            <person name="Tsubouchi T."/>
            <person name="Morono Y."/>
            <person name="Uchiyama I."/>
            <person name="Ito T."/>
            <person name="Fujiyama A."/>
            <person name="Inagaki F."/>
            <person name="Takami H."/>
        </authorList>
    </citation>
    <scope>NUCLEOTIDE SEQUENCE</scope>
    <source>
        <strain evidence="1">Expedition CK06-06</strain>
    </source>
</reference>
<name>X1EH37_9ZZZZ</name>
<organism evidence="1">
    <name type="scientific">marine sediment metagenome</name>
    <dbReference type="NCBI Taxonomy" id="412755"/>
    <lineage>
        <taxon>unclassified sequences</taxon>
        <taxon>metagenomes</taxon>
        <taxon>ecological metagenomes</taxon>
    </lineage>
</organism>
<feature type="non-terminal residue" evidence="1">
    <location>
        <position position="35"/>
    </location>
</feature>
<proteinExistence type="predicted"/>